<dbReference type="InterPro" id="IPR011047">
    <property type="entry name" value="Quinoprotein_ADH-like_sf"/>
</dbReference>
<dbReference type="InterPro" id="IPR002372">
    <property type="entry name" value="PQQ_rpt_dom"/>
</dbReference>
<evidence type="ECO:0000256" key="5">
    <source>
        <dbReference type="PROSITE-ProRule" id="PRU10141"/>
    </source>
</evidence>
<reference evidence="9" key="2">
    <citation type="submission" date="2020-09" db="EMBL/GenBank/DDBJ databases">
        <authorList>
            <person name="Sun Q."/>
            <person name="Ohkuma M."/>
        </authorList>
    </citation>
    <scope>NUCLEOTIDE SEQUENCE</scope>
    <source>
        <strain evidence="9">JCM 4714</strain>
    </source>
</reference>
<dbReference type="CDD" id="cd14014">
    <property type="entry name" value="STKc_PknB_like"/>
    <property type="match status" value="1"/>
</dbReference>
<dbReference type="InterPro" id="IPR015943">
    <property type="entry name" value="WD40/YVTN_repeat-like_dom_sf"/>
</dbReference>
<evidence type="ECO:0000313" key="9">
    <source>
        <dbReference type="EMBL" id="GHE12125.1"/>
    </source>
</evidence>
<dbReference type="Gene3D" id="1.10.510.10">
    <property type="entry name" value="Transferase(Phosphotransferase) domain 1"/>
    <property type="match status" value="1"/>
</dbReference>
<feature type="domain" description="Protein kinase" evidence="8">
    <location>
        <begin position="15"/>
        <end position="266"/>
    </location>
</feature>
<feature type="compositionally biased region" description="Low complexity" evidence="6">
    <location>
        <begin position="318"/>
        <end position="331"/>
    </location>
</feature>
<keyword evidence="3" id="KW-0418">Kinase</keyword>
<dbReference type="InterPro" id="IPR017441">
    <property type="entry name" value="Protein_kinase_ATP_BS"/>
</dbReference>
<evidence type="ECO:0000256" key="7">
    <source>
        <dbReference type="SAM" id="Phobius"/>
    </source>
</evidence>
<dbReference type="InterPro" id="IPR011009">
    <property type="entry name" value="Kinase-like_dom_sf"/>
</dbReference>
<keyword evidence="7" id="KW-0472">Membrane</keyword>
<evidence type="ECO:0000256" key="6">
    <source>
        <dbReference type="SAM" id="MobiDB-lite"/>
    </source>
</evidence>
<dbReference type="Gene3D" id="2.130.10.10">
    <property type="entry name" value="YVTN repeat-like/Quinoprotein amine dehydrogenase"/>
    <property type="match status" value="1"/>
</dbReference>
<gene>
    <name evidence="9" type="ORF">GCM10010339_74270</name>
</gene>
<dbReference type="SUPFAM" id="SSF56112">
    <property type="entry name" value="Protein kinase-like (PK-like)"/>
    <property type="match status" value="1"/>
</dbReference>
<feature type="binding site" evidence="5">
    <location>
        <position position="43"/>
    </location>
    <ligand>
        <name>ATP</name>
        <dbReference type="ChEBI" id="CHEBI:30616"/>
    </ligand>
</feature>
<dbReference type="AlphaFoldDB" id="A0A918YQF0"/>
<evidence type="ECO:0000313" key="10">
    <source>
        <dbReference type="Proteomes" id="UP000655443"/>
    </source>
</evidence>
<dbReference type="SUPFAM" id="SSF50998">
    <property type="entry name" value="Quinoprotein alcohol dehydrogenase-like"/>
    <property type="match status" value="1"/>
</dbReference>
<keyword evidence="10" id="KW-1185">Reference proteome</keyword>
<dbReference type="InterPro" id="IPR000719">
    <property type="entry name" value="Prot_kinase_dom"/>
</dbReference>
<evidence type="ECO:0000259" key="8">
    <source>
        <dbReference type="PROSITE" id="PS50011"/>
    </source>
</evidence>
<accession>A0A918YQF0</accession>
<name>A0A918YQF0_9ACTN</name>
<dbReference type="PANTHER" id="PTHR43289">
    <property type="entry name" value="MITOGEN-ACTIVATED PROTEIN KINASE KINASE KINASE 20-RELATED"/>
    <property type="match status" value="1"/>
</dbReference>
<dbReference type="InterPro" id="IPR018391">
    <property type="entry name" value="PQQ_b-propeller_rpt"/>
</dbReference>
<dbReference type="PROSITE" id="PS00108">
    <property type="entry name" value="PROTEIN_KINASE_ST"/>
    <property type="match status" value="1"/>
</dbReference>
<keyword evidence="7" id="KW-0812">Transmembrane</keyword>
<dbReference type="InterPro" id="IPR008271">
    <property type="entry name" value="Ser/Thr_kinase_AS"/>
</dbReference>
<dbReference type="EMBL" id="BMVG01000032">
    <property type="protein sequence ID" value="GHE12125.1"/>
    <property type="molecule type" value="Genomic_DNA"/>
</dbReference>
<evidence type="ECO:0000256" key="4">
    <source>
        <dbReference type="ARBA" id="ARBA00022840"/>
    </source>
</evidence>
<keyword evidence="7" id="KW-1133">Transmembrane helix</keyword>
<dbReference type="Pfam" id="PF13360">
    <property type="entry name" value="PQQ_2"/>
    <property type="match status" value="1"/>
</dbReference>
<keyword evidence="4 5" id="KW-0067">ATP-binding</keyword>
<reference evidence="9" key="1">
    <citation type="journal article" date="2014" name="Int. J. Syst. Evol. Microbiol.">
        <title>Complete genome sequence of Corynebacterium casei LMG S-19264T (=DSM 44701T), isolated from a smear-ripened cheese.</title>
        <authorList>
            <consortium name="US DOE Joint Genome Institute (JGI-PGF)"/>
            <person name="Walter F."/>
            <person name="Albersmeier A."/>
            <person name="Kalinowski J."/>
            <person name="Ruckert C."/>
        </authorList>
    </citation>
    <scope>NUCLEOTIDE SEQUENCE</scope>
    <source>
        <strain evidence="9">JCM 4714</strain>
    </source>
</reference>
<keyword evidence="2 5" id="KW-0547">Nucleotide-binding</keyword>
<organism evidence="9 10">
    <name type="scientific">Streptomyces alanosinicus</name>
    <dbReference type="NCBI Taxonomy" id="68171"/>
    <lineage>
        <taxon>Bacteria</taxon>
        <taxon>Bacillati</taxon>
        <taxon>Actinomycetota</taxon>
        <taxon>Actinomycetes</taxon>
        <taxon>Kitasatosporales</taxon>
        <taxon>Streptomycetaceae</taxon>
        <taxon>Streptomyces</taxon>
    </lineage>
</organism>
<keyword evidence="1" id="KW-0808">Transferase</keyword>
<evidence type="ECO:0000256" key="2">
    <source>
        <dbReference type="ARBA" id="ARBA00022741"/>
    </source>
</evidence>
<comment type="caution">
    <text evidence="9">The sequence shown here is derived from an EMBL/GenBank/DDBJ whole genome shotgun (WGS) entry which is preliminary data.</text>
</comment>
<dbReference type="SMART" id="SM00220">
    <property type="entry name" value="S_TKc"/>
    <property type="match status" value="1"/>
</dbReference>
<dbReference type="Proteomes" id="UP000655443">
    <property type="component" value="Unassembled WGS sequence"/>
</dbReference>
<dbReference type="Gene3D" id="3.30.200.20">
    <property type="entry name" value="Phosphorylase Kinase, domain 1"/>
    <property type="match status" value="1"/>
</dbReference>
<dbReference type="GO" id="GO:0005524">
    <property type="term" value="F:ATP binding"/>
    <property type="evidence" value="ECO:0007669"/>
    <property type="project" value="UniProtKB-UniRule"/>
</dbReference>
<protein>
    <recommendedName>
        <fullName evidence="8">Protein kinase domain-containing protein</fullName>
    </recommendedName>
</protein>
<dbReference type="SMART" id="SM00564">
    <property type="entry name" value="PQQ"/>
    <property type="match status" value="5"/>
</dbReference>
<proteinExistence type="predicted"/>
<dbReference type="PANTHER" id="PTHR43289:SF34">
    <property type="entry name" value="SERINE_THREONINE-PROTEIN KINASE YBDM-RELATED"/>
    <property type="match status" value="1"/>
</dbReference>
<dbReference type="PROSITE" id="PS00107">
    <property type="entry name" value="PROTEIN_KINASE_ATP"/>
    <property type="match status" value="1"/>
</dbReference>
<feature type="transmembrane region" description="Helical" evidence="7">
    <location>
        <begin position="338"/>
        <end position="360"/>
    </location>
</feature>
<dbReference type="Pfam" id="PF00069">
    <property type="entry name" value="Pkinase"/>
    <property type="match status" value="1"/>
</dbReference>
<feature type="region of interest" description="Disordered" evidence="6">
    <location>
        <begin position="297"/>
        <end position="332"/>
    </location>
</feature>
<dbReference type="GO" id="GO:0004674">
    <property type="term" value="F:protein serine/threonine kinase activity"/>
    <property type="evidence" value="ECO:0007669"/>
    <property type="project" value="TreeGrafter"/>
</dbReference>
<dbReference type="Gene3D" id="2.40.10.480">
    <property type="match status" value="2"/>
</dbReference>
<feature type="region of interest" description="Disordered" evidence="6">
    <location>
        <begin position="360"/>
        <end position="385"/>
    </location>
</feature>
<sequence length="734" mass="76205">MEPLRPEDPRVLGAYRMIGRLGAGGMGRVYLARSGGGRTVAVKVVRADLAEDGEFRRRFRHEVAVARAVSGPYTAPLVDADTEGPLPWLATTYVLGPSLEDVVDQHGPLPETSVWALAGGLAEALRGIHGAGLVHRDLKPSNILLTADGPRVIDFGIARAIDGERLTSTGIVVGSPGFMSPEQAMGKVVGPEGDVFSLGVVLAFSACGLMPFGVGAAASQLYQVVHEQPDLSGVPEALRALVAACLIKDPARRPTPGQIADGVARLGFSVVPGAWLPTQVTSTIAQHAARILDLDTPAEGSAPVPTAGPSYTPTQFVAPSGGLAGAESAGGTPSRRRFLTVAATVGSVGLVGGGAAYALIPDGRRTPKPGPTGSGSPTPRRTQWPGGVAPAMWAYTDGDPKNSLVAVSGSTVILPQVPPVGLAVGTGRRTWSGSGTFGWPTGLIPMLVTARAFVALDQKSHVTQVDPATGRPTWQWPKPSNLAGIATFIAADDKAVYVFGSGSPTTDGPDPGPGKRRTVLLSIDIGAKRERWRVPLDGKKPVTVSLGTLSGGHLVYTDDATNTLSVRDTADGRLAWSAAIEEGATLPTVDNGTVFASGWHVVAYALATGKKKWSALSHTSDGTFSAPRVRDGVLYVSDGRAVHALDASDGRQIWSRNIDGGTNGTDLVVTDTGVYVTSDDQTNGVYALDRRTGKVVWNFRTSQISTTEGLWELADGGRCIVACIAGHVFGLPGI</sequence>
<evidence type="ECO:0000256" key="1">
    <source>
        <dbReference type="ARBA" id="ARBA00022679"/>
    </source>
</evidence>
<dbReference type="PROSITE" id="PS50011">
    <property type="entry name" value="PROTEIN_KINASE_DOM"/>
    <property type="match status" value="1"/>
</dbReference>
<evidence type="ECO:0000256" key="3">
    <source>
        <dbReference type="ARBA" id="ARBA00022777"/>
    </source>
</evidence>